<dbReference type="SFLD" id="SFLDS00001">
    <property type="entry name" value="Enolase"/>
    <property type="match status" value="1"/>
</dbReference>
<dbReference type="Gene3D" id="3.20.20.120">
    <property type="entry name" value="Enolase-like C-terminal domain"/>
    <property type="match status" value="1"/>
</dbReference>
<dbReference type="SUPFAM" id="SSF54826">
    <property type="entry name" value="Enolase N-terminal domain-like"/>
    <property type="match status" value="1"/>
</dbReference>
<evidence type="ECO:0000313" key="5">
    <source>
        <dbReference type="Proteomes" id="UP001596028"/>
    </source>
</evidence>
<dbReference type="InterPro" id="IPR029065">
    <property type="entry name" value="Enolase_C-like"/>
</dbReference>
<dbReference type="PANTHER" id="PTHR48080:SF3">
    <property type="entry name" value="ENOLASE SUPERFAMILY MEMBER DDB_G0284701"/>
    <property type="match status" value="1"/>
</dbReference>
<reference evidence="5" key="1">
    <citation type="journal article" date="2019" name="Int. J. Syst. Evol. Microbiol.">
        <title>The Global Catalogue of Microorganisms (GCM) 10K type strain sequencing project: providing services to taxonomists for standard genome sequencing and annotation.</title>
        <authorList>
            <consortium name="The Broad Institute Genomics Platform"/>
            <consortium name="The Broad Institute Genome Sequencing Center for Infectious Disease"/>
            <person name="Wu L."/>
            <person name="Ma J."/>
        </authorList>
    </citation>
    <scope>NUCLEOTIDE SEQUENCE [LARGE SCALE GENOMIC DNA]</scope>
    <source>
        <strain evidence="5">CCUG 49571</strain>
    </source>
</reference>
<dbReference type="CDD" id="cd03316">
    <property type="entry name" value="MR_like"/>
    <property type="match status" value="1"/>
</dbReference>
<dbReference type="PROSITE" id="PS00909">
    <property type="entry name" value="MR_MLE_2"/>
    <property type="match status" value="1"/>
</dbReference>
<dbReference type="InterPro" id="IPR034593">
    <property type="entry name" value="DgoD-like"/>
</dbReference>
<protein>
    <submittedName>
        <fullName evidence="4">Mandelate racemase/muconate lactonizing enzyme family protein</fullName>
    </submittedName>
</protein>
<dbReference type="Pfam" id="PF13378">
    <property type="entry name" value="MR_MLE_C"/>
    <property type="match status" value="1"/>
</dbReference>
<gene>
    <name evidence="4" type="ORF">ACFO3S_19890</name>
</gene>
<keyword evidence="2" id="KW-0479">Metal-binding</keyword>
<feature type="domain" description="Mandelate racemase/muconate lactonizing enzyme C-terminal" evidence="3">
    <location>
        <begin position="149"/>
        <end position="245"/>
    </location>
</feature>
<dbReference type="Proteomes" id="UP001596028">
    <property type="component" value="Unassembled WGS sequence"/>
</dbReference>
<proteinExistence type="inferred from homology"/>
<comment type="caution">
    <text evidence="4">The sequence shown here is derived from an EMBL/GenBank/DDBJ whole genome shotgun (WGS) entry which is preliminary data.</text>
</comment>
<dbReference type="InterPro" id="IPR013341">
    <property type="entry name" value="Mandelate_racemase_N_dom"/>
</dbReference>
<dbReference type="Gene3D" id="3.30.390.10">
    <property type="entry name" value="Enolase-like, N-terminal domain"/>
    <property type="match status" value="1"/>
</dbReference>
<dbReference type="SMART" id="SM00922">
    <property type="entry name" value="MR_MLE"/>
    <property type="match status" value="1"/>
</dbReference>
<dbReference type="RefSeq" id="WP_378099672.1">
    <property type="nucleotide sequence ID" value="NZ_JBHSEP010000017.1"/>
</dbReference>
<sequence>MKIIGIEMTPVEIPVIPLSEGGIAPYRGSQDKVGTTKATSLIFKVTTDEGIAGWGEMNPIISVKLTKALLDDYIAPLVIGQNPFELKKIMRAFSPVYNPQINTKSFLTAIEMACWDIMGKAVNKPVYELLGGKVRERIDIAYALGMLDIGETKEKIAQVKAEGFRTLKTKGGKDVVWDVKRAIAMREAAGDDFELRVDMNQGYDTPTALRYLRGVEDCDLQYIEQPIKVNKFDDLKSLRDRTRTPIGINEDCYIPGNLLEAIRRAAIDIAIVDFEPLGGITELIRLESIAQEADLPLAHHCGWDMGVKLAAILHATSTMPAFSYAMDSTYQAHGDDVLTEKIRIDSGSYLVPEGPGLGVEVDEQKLRYLAVK</sequence>
<evidence type="ECO:0000256" key="1">
    <source>
        <dbReference type="ARBA" id="ARBA00008031"/>
    </source>
</evidence>
<comment type="similarity">
    <text evidence="1">Belongs to the mandelate racemase/muconate lactonizing enzyme family.</text>
</comment>
<evidence type="ECO:0000259" key="3">
    <source>
        <dbReference type="SMART" id="SM00922"/>
    </source>
</evidence>
<dbReference type="SFLD" id="SFLDG00179">
    <property type="entry name" value="mandelate_racemase"/>
    <property type="match status" value="1"/>
</dbReference>
<accession>A0ABV9FID4</accession>
<name>A0ABV9FID4_9BACL</name>
<dbReference type="EMBL" id="JBHSEP010000017">
    <property type="protein sequence ID" value="MFC4600515.1"/>
    <property type="molecule type" value="Genomic_DNA"/>
</dbReference>
<dbReference type="InterPro" id="IPR013342">
    <property type="entry name" value="Mandelate_racemase_C"/>
</dbReference>
<dbReference type="InterPro" id="IPR018110">
    <property type="entry name" value="Mandel_Rmase/mucon_lact_enz_CS"/>
</dbReference>
<dbReference type="PANTHER" id="PTHR48080">
    <property type="entry name" value="D-GALACTONATE DEHYDRATASE-RELATED"/>
    <property type="match status" value="1"/>
</dbReference>
<dbReference type="InterPro" id="IPR029017">
    <property type="entry name" value="Enolase-like_N"/>
</dbReference>
<evidence type="ECO:0000313" key="4">
    <source>
        <dbReference type="EMBL" id="MFC4600515.1"/>
    </source>
</evidence>
<dbReference type="InterPro" id="IPR036849">
    <property type="entry name" value="Enolase-like_C_sf"/>
</dbReference>
<keyword evidence="5" id="KW-1185">Reference proteome</keyword>
<dbReference type="Pfam" id="PF02746">
    <property type="entry name" value="MR_MLE_N"/>
    <property type="match status" value="1"/>
</dbReference>
<evidence type="ECO:0000256" key="2">
    <source>
        <dbReference type="ARBA" id="ARBA00022723"/>
    </source>
</evidence>
<dbReference type="SUPFAM" id="SSF51604">
    <property type="entry name" value="Enolase C-terminal domain-like"/>
    <property type="match status" value="1"/>
</dbReference>
<organism evidence="4 5">
    <name type="scientific">Cohnella hongkongensis</name>
    <dbReference type="NCBI Taxonomy" id="178337"/>
    <lineage>
        <taxon>Bacteria</taxon>
        <taxon>Bacillati</taxon>
        <taxon>Bacillota</taxon>
        <taxon>Bacilli</taxon>
        <taxon>Bacillales</taxon>
        <taxon>Paenibacillaceae</taxon>
        <taxon>Cohnella</taxon>
    </lineage>
</organism>